<dbReference type="SUPFAM" id="SSF103473">
    <property type="entry name" value="MFS general substrate transporter"/>
    <property type="match status" value="1"/>
</dbReference>
<dbReference type="GeneID" id="105850877"/>
<reference evidence="7" key="2">
    <citation type="submission" date="2025-08" db="UniProtKB">
        <authorList>
            <consortium name="RefSeq"/>
        </authorList>
    </citation>
    <scope>IDENTIFICATION</scope>
</reference>
<dbReference type="PANTHER" id="PTHR10924">
    <property type="entry name" value="MAJOR FACILITATOR SUPERFAMILY PROTEIN-RELATED"/>
    <property type="match status" value="1"/>
</dbReference>
<feature type="transmembrane region" description="Helical" evidence="5">
    <location>
        <begin position="303"/>
        <end position="324"/>
    </location>
</feature>
<reference evidence="6" key="1">
    <citation type="submission" date="2025-05" db="UniProtKB">
        <authorList>
            <consortium name="RefSeq"/>
        </authorList>
    </citation>
    <scope>NUCLEOTIDE SEQUENCE [LARGE SCALE GENOMIC DNA]</scope>
</reference>
<comment type="subcellular location">
    <subcellularLocation>
        <location evidence="1">Membrane</location>
        <topology evidence="1">Multi-pass membrane protein</topology>
    </subcellularLocation>
</comment>
<keyword evidence="3 5" id="KW-1133">Transmembrane helix</keyword>
<dbReference type="Proteomes" id="UP001652625">
    <property type="component" value="Chromosome 02"/>
</dbReference>
<dbReference type="PANTHER" id="PTHR10924:SF6">
    <property type="entry name" value="SOLUTE CARRIER FAMILY 49 MEMBER A3"/>
    <property type="match status" value="1"/>
</dbReference>
<dbReference type="Pfam" id="PF07690">
    <property type="entry name" value="MFS_1"/>
    <property type="match status" value="1"/>
</dbReference>
<dbReference type="InterPro" id="IPR049680">
    <property type="entry name" value="FLVCR1-2_SLC49-like"/>
</dbReference>
<evidence type="ECO:0000256" key="3">
    <source>
        <dbReference type="ARBA" id="ARBA00022989"/>
    </source>
</evidence>
<feature type="transmembrane region" description="Helical" evidence="5">
    <location>
        <begin position="127"/>
        <end position="145"/>
    </location>
</feature>
<feature type="transmembrane region" description="Helical" evidence="5">
    <location>
        <begin position="275"/>
        <end position="297"/>
    </location>
</feature>
<name>A0ABM4B9T2_HYDVU</name>
<feature type="transmembrane region" description="Helical" evidence="5">
    <location>
        <begin position="331"/>
        <end position="349"/>
    </location>
</feature>
<evidence type="ECO:0000313" key="6">
    <source>
        <dbReference type="Proteomes" id="UP001652625"/>
    </source>
</evidence>
<sequence>MPYEKSKKHETVESKFEEISPLLSLKKHHISYQRWIMLFVFSLNSMANGILFIGISPKSVISKNYYKTSEINIQLLNNIFPVVYTVTATPSSYFVFKTGLRPVLVVASAINVLGAAFQLTSTRENSFILLVIGQLLAAIGNSAILQMPSRLSSQWFQSKERGKATAIGYFMSMIGASLGYLQNTLMITEYNNLDKLSKQYQNFATPPSTLQSHFQLSQNLSKKKTFKKNILMLLKDKYFLVMSQAYSIYYGLTGAISLFLNLFMDKYKNDFAEKVGWMGVFNLICGIIGCFVFGMLLDKLKKFRTLATIINFSAIMTWLAFILTLKKTSSFYGPFVLFLIFGFFSYPYITVGFEQSAEMTFPVPEEFSSAFILIISHIYGLIFDLVFGYLYRTGLVETVPYIVTGIYFLSTLLTCSVKTDLKRCSAEFVHKFNSILID</sequence>
<feature type="transmembrane region" description="Helical" evidence="5">
    <location>
        <begin position="75"/>
        <end position="96"/>
    </location>
</feature>
<feature type="transmembrane region" description="Helical" evidence="5">
    <location>
        <begin position="35"/>
        <end position="55"/>
    </location>
</feature>
<dbReference type="InterPro" id="IPR036259">
    <property type="entry name" value="MFS_trans_sf"/>
</dbReference>
<protein>
    <submittedName>
        <fullName evidence="7">Uncharacterized MFS-type transporter C09D4.1 isoform X2</fullName>
    </submittedName>
</protein>
<proteinExistence type="predicted"/>
<evidence type="ECO:0000256" key="4">
    <source>
        <dbReference type="ARBA" id="ARBA00023136"/>
    </source>
</evidence>
<accession>A0ABM4B9T2</accession>
<dbReference type="RefSeq" id="XP_065645663.1">
    <property type="nucleotide sequence ID" value="XM_065789591.1"/>
</dbReference>
<evidence type="ECO:0000256" key="5">
    <source>
        <dbReference type="SAM" id="Phobius"/>
    </source>
</evidence>
<evidence type="ECO:0000256" key="2">
    <source>
        <dbReference type="ARBA" id="ARBA00022692"/>
    </source>
</evidence>
<organism evidence="6 7">
    <name type="scientific">Hydra vulgaris</name>
    <name type="common">Hydra</name>
    <name type="synonym">Hydra attenuata</name>
    <dbReference type="NCBI Taxonomy" id="6087"/>
    <lineage>
        <taxon>Eukaryota</taxon>
        <taxon>Metazoa</taxon>
        <taxon>Cnidaria</taxon>
        <taxon>Hydrozoa</taxon>
        <taxon>Hydroidolina</taxon>
        <taxon>Anthoathecata</taxon>
        <taxon>Aplanulata</taxon>
        <taxon>Hydridae</taxon>
        <taxon>Hydra</taxon>
    </lineage>
</organism>
<keyword evidence="4 5" id="KW-0472">Membrane</keyword>
<keyword evidence="2 5" id="KW-0812">Transmembrane</keyword>
<feature type="transmembrane region" description="Helical" evidence="5">
    <location>
        <begin position="369"/>
        <end position="391"/>
    </location>
</feature>
<evidence type="ECO:0000256" key="1">
    <source>
        <dbReference type="ARBA" id="ARBA00004141"/>
    </source>
</evidence>
<keyword evidence="6" id="KW-1185">Reference proteome</keyword>
<feature type="transmembrane region" description="Helical" evidence="5">
    <location>
        <begin position="103"/>
        <end position="121"/>
    </location>
</feature>
<evidence type="ECO:0000313" key="7">
    <source>
        <dbReference type="RefSeq" id="XP_065645663.1"/>
    </source>
</evidence>
<feature type="transmembrane region" description="Helical" evidence="5">
    <location>
        <begin position="238"/>
        <end position="263"/>
    </location>
</feature>
<dbReference type="InterPro" id="IPR011701">
    <property type="entry name" value="MFS"/>
</dbReference>
<dbReference type="Gene3D" id="1.20.1250.20">
    <property type="entry name" value="MFS general substrate transporter like domains"/>
    <property type="match status" value="2"/>
</dbReference>
<gene>
    <name evidence="7" type="primary">LOC105850877</name>
</gene>
<feature type="transmembrane region" description="Helical" evidence="5">
    <location>
        <begin position="166"/>
        <end position="187"/>
    </location>
</feature>